<accession>A0A516R1S7</accession>
<sequence>MSKAILGYEVSGDWMLAAEARRLQKRVRDLESRLVHLEAEKKTLAAQIRESELIAAANAAAELPAAELPLGDPTRELSADVRALTELVAHLMAKMSLVEADHAGAPLDNVATAPVPSAVPVNDFEGGEIVALSEYAEEREMTSPGWQRVTSFLAIGALLDLGGRASAEALERSYNRARGMEIEFIETDLPEASTAENAHEREGGR</sequence>
<dbReference type="RefSeq" id="WP_144001179.1">
    <property type="nucleotide sequence ID" value="NZ_CP040916.1"/>
</dbReference>
<gene>
    <name evidence="2" type="ORF">FH965_02700</name>
</gene>
<proteinExistence type="predicted"/>
<reference evidence="2 3" key="1">
    <citation type="journal article" date="2019" name="J. Ind. Microbiol. Biotechnol.">
        <title>The complete genomic sequence of Streptomyces spectabilis NRRL-2792 and identification of secondary metabolite biosynthetic gene clusters.</title>
        <authorList>
            <person name="Sinha A."/>
            <person name="Phillips-Salemka S."/>
            <person name="Niraula T.A."/>
            <person name="Short K.A."/>
            <person name="Niraula N.P."/>
        </authorList>
    </citation>
    <scope>NUCLEOTIDE SEQUENCE [LARGE SCALE GENOMIC DNA]</scope>
    <source>
        <strain evidence="2 3">NRRL 2792</strain>
    </source>
</reference>
<evidence type="ECO:0000313" key="3">
    <source>
        <dbReference type="Proteomes" id="UP000316806"/>
    </source>
</evidence>
<dbReference type="EMBL" id="CP040916">
    <property type="protein sequence ID" value="QDQ09601.1"/>
    <property type="molecule type" value="Genomic_DNA"/>
</dbReference>
<organism evidence="2 3">
    <name type="scientific">Streptomyces spectabilis</name>
    <dbReference type="NCBI Taxonomy" id="68270"/>
    <lineage>
        <taxon>Bacteria</taxon>
        <taxon>Bacillati</taxon>
        <taxon>Actinomycetota</taxon>
        <taxon>Actinomycetes</taxon>
        <taxon>Kitasatosporales</taxon>
        <taxon>Streptomycetaceae</taxon>
        <taxon>Streptomyces</taxon>
    </lineage>
</organism>
<dbReference type="Proteomes" id="UP000316806">
    <property type="component" value="Chromosome"/>
</dbReference>
<dbReference type="AlphaFoldDB" id="A0A516R1S7"/>
<name>A0A516R1S7_STRST</name>
<evidence type="ECO:0000256" key="1">
    <source>
        <dbReference type="SAM" id="Coils"/>
    </source>
</evidence>
<protein>
    <submittedName>
        <fullName evidence="2">Uncharacterized protein</fullName>
    </submittedName>
</protein>
<evidence type="ECO:0000313" key="2">
    <source>
        <dbReference type="EMBL" id="QDQ09601.1"/>
    </source>
</evidence>
<feature type="coiled-coil region" evidence="1">
    <location>
        <begin position="20"/>
        <end position="47"/>
    </location>
</feature>
<keyword evidence="1" id="KW-0175">Coiled coil</keyword>